<organism evidence="3">
    <name type="scientific">Thrips palmi</name>
    <name type="common">Melon thrips</name>
    <dbReference type="NCBI Taxonomy" id="161013"/>
    <lineage>
        <taxon>Eukaryota</taxon>
        <taxon>Metazoa</taxon>
        <taxon>Ecdysozoa</taxon>
        <taxon>Arthropoda</taxon>
        <taxon>Hexapoda</taxon>
        <taxon>Insecta</taxon>
        <taxon>Pterygota</taxon>
        <taxon>Neoptera</taxon>
        <taxon>Paraneoptera</taxon>
        <taxon>Thysanoptera</taxon>
        <taxon>Terebrantia</taxon>
        <taxon>Thripoidea</taxon>
        <taxon>Thripidae</taxon>
        <taxon>Thrips</taxon>
    </lineage>
</organism>
<proteinExistence type="predicted"/>
<evidence type="ECO:0000259" key="1">
    <source>
        <dbReference type="Pfam" id="PF10551"/>
    </source>
</evidence>
<dbReference type="RefSeq" id="XP_034244893.1">
    <property type="nucleotide sequence ID" value="XM_034389002.1"/>
</dbReference>
<dbReference type="AlphaFoldDB" id="A0A6P8YXK9"/>
<accession>A0A6P8YXK9</accession>
<dbReference type="InParanoid" id="A0A6P8YXK9"/>
<dbReference type="PANTHER" id="PTHR47160:SF10">
    <property type="entry name" value="MULE TRANSPOSASE DOMAIN-CONTAINING PROTEIN"/>
    <property type="match status" value="1"/>
</dbReference>
<name>A0A6P8YXK9_THRPL</name>
<dbReference type="OrthoDB" id="8192602at2759"/>
<dbReference type="KEGG" id="tpal:117647297"/>
<evidence type="ECO:0000313" key="2">
    <source>
        <dbReference type="Proteomes" id="UP000515158"/>
    </source>
</evidence>
<dbReference type="PANTHER" id="PTHR47160">
    <property type="entry name" value="PUTATIVE-RELATED"/>
    <property type="match status" value="1"/>
</dbReference>
<dbReference type="InterPro" id="IPR018289">
    <property type="entry name" value="MULE_transposase_dom"/>
</dbReference>
<dbReference type="Proteomes" id="UP000515158">
    <property type="component" value="Unplaced"/>
</dbReference>
<dbReference type="GeneID" id="117647297"/>
<evidence type="ECO:0000313" key="3">
    <source>
        <dbReference type="RefSeq" id="XP_034244893.1"/>
    </source>
</evidence>
<keyword evidence="2" id="KW-1185">Reference proteome</keyword>
<gene>
    <name evidence="3" type="primary">LOC117647297</name>
</gene>
<dbReference type="Pfam" id="PF10551">
    <property type="entry name" value="MULE"/>
    <property type="match status" value="1"/>
</dbReference>
<reference evidence="3" key="1">
    <citation type="submission" date="2025-08" db="UniProtKB">
        <authorList>
            <consortium name="RefSeq"/>
        </authorList>
    </citation>
    <scope>IDENTIFICATION</scope>
    <source>
        <tissue evidence="3">Total insect</tissue>
    </source>
</reference>
<feature type="domain" description="MULE transposase" evidence="1">
    <location>
        <begin position="12"/>
        <end position="104"/>
    </location>
</feature>
<sequence length="222" mass="25473">MEDLLSTSTHFHIDGHFKMTPNVKDCYQLVTIMAVAYDEVFPVVSALMTRKTTAAYKLLFRSVKEMFPNFNMRHIMSDYEKGLVRAVKEEFPGSTMTGCLFHIDQAMSKKCASLGLRPLLKEKPDDAGKTVRMCMALPFLPAEKIEQGFQEVKAKAAREEFHAQLKPFLDYVERTWINGVDGAHMSVYRKHRRTNNDQESYHHTLVSSLGNPHRNAWSWVGE</sequence>
<protein>
    <submittedName>
        <fullName evidence="3">Uncharacterized protein LOC117647297</fullName>
    </submittedName>
</protein>